<dbReference type="AlphaFoldDB" id="A0A1X2I5E4"/>
<dbReference type="Pfam" id="PF00463">
    <property type="entry name" value="ICL"/>
    <property type="match status" value="2"/>
</dbReference>
<keyword evidence="4" id="KW-0456">Lyase</keyword>
<keyword evidence="5" id="KW-0418">Kinase</keyword>
<evidence type="ECO:0000256" key="3">
    <source>
        <dbReference type="ARBA" id="ARBA00012260"/>
    </source>
</evidence>
<dbReference type="SUPFAM" id="SSF51621">
    <property type="entry name" value="Phosphoenolpyruvate/pyruvate domain"/>
    <property type="match status" value="1"/>
</dbReference>
<name>A0A1X2I5E4_9FUNG</name>
<dbReference type="PANTHER" id="PTHR21631">
    <property type="entry name" value="ISOCITRATE LYASE/MALATE SYNTHASE"/>
    <property type="match status" value="1"/>
</dbReference>
<comment type="catalytic activity">
    <reaction evidence="1">
        <text>(2S,3R)-3-hydroxybutane-1,2,3-tricarboxylate = pyruvate + succinate</text>
        <dbReference type="Rhea" id="RHEA:16809"/>
        <dbReference type="ChEBI" id="CHEBI:15361"/>
        <dbReference type="ChEBI" id="CHEBI:30031"/>
        <dbReference type="ChEBI" id="CHEBI:57429"/>
        <dbReference type="EC" id="4.1.3.30"/>
    </reaction>
</comment>
<comment type="caution">
    <text evidence="5">The sequence shown here is derived from an EMBL/GenBank/DDBJ whole genome shotgun (WGS) entry which is preliminary data.</text>
</comment>
<dbReference type="GO" id="GO:0019752">
    <property type="term" value="P:carboxylic acid metabolic process"/>
    <property type="evidence" value="ECO:0007669"/>
    <property type="project" value="InterPro"/>
</dbReference>
<gene>
    <name evidence="5" type="ORF">BCR42DRAFT_424807</name>
</gene>
<dbReference type="EMBL" id="MCGE01000030">
    <property type="protein sequence ID" value="ORZ08732.1"/>
    <property type="molecule type" value="Genomic_DNA"/>
</dbReference>
<dbReference type="Proteomes" id="UP000193560">
    <property type="component" value="Unassembled WGS sequence"/>
</dbReference>
<accession>A0A1X2I5E4</accession>
<dbReference type="InterPro" id="IPR006254">
    <property type="entry name" value="Isocitrate_lyase"/>
</dbReference>
<comment type="similarity">
    <text evidence="2">Belongs to the isocitrate lyase/PEP mutase superfamily. Isocitrate lyase family.</text>
</comment>
<evidence type="ECO:0000256" key="4">
    <source>
        <dbReference type="ARBA" id="ARBA00023239"/>
    </source>
</evidence>
<sequence length="281" mass="30783">MADQELIAFQQEVNKSSNGGPLLVSVNVKRVYTAEQVVSKRGELPIQYRSDCHGHTFGALDPVQVTQMANAAALMSEAEQQGKSGDALQAIEDEWVAKAGLKRYGTAVADELKKAGKTQAAADFLEKIHFKSNAEARAIAKSYGVDIFWDCDSPRVREAATARAIAFAPFADMLWMETKKPILSQAEQFAKVDAAGMTDNDMEAYVWQLATFARSFKARGMYGYVSNVQRQERELEVDVLQHQKWSGANYVDELIKVVTGGVAATAAMGKGVTEDQFSKKA</sequence>
<organism evidence="5 6">
    <name type="scientific">Absidia repens</name>
    <dbReference type="NCBI Taxonomy" id="90262"/>
    <lineage>
        <taxon>Eukaryota</taxon>
        <taxon>Fungi</taxon>
        <taxon>Fungi incertae sedis</taxon>
        <taxon>Mucoromycota</taxon>
        <taxon>Mucoromycotina</taxon>
        <taxon>Mucoromycetes</taxon>
        <taxon>Mucorales</taxon>
        <taxon>Cunninghamellaceae</taxon>
        <taxon>Absidia</taxon>
    </lineage>
</organism>
<dbReference type="Gene3D" id="1.10.10.850">
    <property type="match status" value="1"/>
</dbReference>
<dbReference type="InterPro" id="IPR015813">
    <property type="entry name" value="Pyrv/PenolPyrv_kinase-like_dom"/>
</dbReference>
<dbReference type="GO" id="GO:0009514">
    <property type="term" value="C:glyoxysome"/>
    <property type="evidence" value="ECO:0007669"/>
    <property type="project" value="TreeGrafter"/>
</dbReference>
<dbReference type="GO" id="GO:0046421">
    <property type="term" value="F:methylisocitrate lyase activity"/>
    <property type="evidence" value="ECO:0007669"/>
    <property type="project" value="UniProtKB-EC"/>
</dbReference>
<proteinExistence type="inferred from homology"/>
<dbReference type="OrthoDB" id="4078635at2759"/>
<evidence type="ECO:0000313" key="5">
    <source>
        <dbReference type="EMBL" id="ORZ08732.1"/>
    </source>
</evidence>
<dbReference type="PANTHER" id="PTHR21631:SF3">
    <property type="entry name" value="BIFUNCTIONAL GLYOXYLATE CYCLE PROTEIN"/>
    <property type="match status" value="1"/>
</dbReference>
<evidence type="ECO:0000256" key="1">
    <source>
        <dbReference type="ARBA" id="ARBA00001050"/>
    </source>
</evidence>
<keyword evidence="5" id="KW-0808">Transferase</keyword>
<dbReference type="EC" id="4.1.3.30" evidence="3"/>
<dbReference type="STRING" id="90262.A0A1X2I5E4"/>
<evidence type="ECO:0000256" key="2">
    <source>
        <dbReference type="ARBA" id="ARBA00005704"/>
    </source>
</evidence>
<dbReference type="Gene3D" id="3.20.20.60">
    <property type="entry name" value="Phosphoenolpyruvate-binding domains"/>
    <property type="match status" value="1"/>
</dbReference>
<reference evidence="5 6" key="1">
    <citation type="submission" date="2016-07" db="EMBL/GenBank/DDBJ databases">
        <title>Pervasive Adenine N6-methylation of Active Genes in Fungi.</title>
        <authorList>
            <consortium name="DOE Joint Genome Institute"/>
            <person name="Mondo S.J."/>
            <person name="Dannebaum R.O."/>
            <person name="Kuo R.C."/>
            <person name="Labutti K."/>
            <person name="Haridas S."/>
            <person name="Kuo A."/>
            <person name="Salamov A."/>
            <person name="Ahrendt S.R."/>
            <person name="Lipzen A."/>
            <person name="Sullivan W."/>
            <person name="Andreopoulos W.B."/>
            <person name="Clum A."/>
            <person name="Lindquist E."/>
            <person name="Daum C."/>
            <person name="Ramamoorthy G.K."/>
            <person name="Gryganskyi A."/>
            <person name="Culley D."/>
            <person name="Magnuson J.K."/>
            <person name="James T.Y."/>
            <person name="O'Malley M.A."/>
            <person name="Stajich J.E."/>
            <person name="Spatafora J.W."/>
            <person name="Visel A."/>
            <person name="Grigoriev I.V."/>
        </authorList>
    </citation>
    <scope>NUCLEOTIDE SEQUENCE [LARGE SCALE GENOMIC DNA]</scope>
    <source>
        <strain evidence="5 6">NRRL 1336</strain>
    </source>
</reference>
<dbReference type="InterPro" id="IPR040442">
    <property type="entry name" value="Pyrv_kinase-like_dom_sf"/>
</dbReference>
<keyword evidence="5" id="KW-0670">Pyruvate</keyword>
<protein>
    <recommendedName>
        <fullName evidence="3">methylisocitrate lyase</fullName>
        <ecNumber evidence="3">4.1.3.30</ecNumber>
    </recommendedName>
</protein>
<dbReference type="GO" id="GO:0016301">
    <property type="term" value="F:kinase activity"/>
    <property type="evidence" value="ECO:0007669"/>
    <property type="project" value="UniProtKB-KW"/>
</dbReference>
<keyword evidence="6" id="KW-1185">Reference proteome</keyword>
<dbReference type="GO" id="GO:0004451">
    <property type="term" value="F:isocitrate lyase activity"/>
    <property type="evidence" value="ECO:0007669"/>
    <property type="project" value="InterPro"/>
</dbReference>
<evidence type="ECO:0000313" key="6">
    <source>
        <dbReference type="Proteomes" id="UP000193560"/>
    </source>
</evidence>